<proteinExistence type="predicted"/>
<evidence type="ECO:0000313" key="1">
    <source>
        <dbReference type="EMBL" id="AGS52456.1"/>
    </source>
</evidence>
<accession>A0A806JZ76</accession>
<reference evidence="1" key="1">
    <citation type="submission" date="2012-03" db="EMBL/GenBank/DDBJ databases">
        <title>Functional metagenomics reveals considerable lignocellulase gene clusters in the gut microbiome of a wood-feeding higher termite.</title>
        <authorList>
            <person name="Liu N."/>
        </authorList>
    </citation>
    <scope>NUCLEOTIDE SEQUENCE</scope>
</reference>
<organism evidence="1">
    <name type="scientific">uncultured bacterium contig00101</name>
    <dbReference type="NCBI Taxonomy" id="1181568"/>
    <lineage>
        <taxon>Bacteria</taxon>
        <taxon>environmental samples</taxon>
    </lineage>
</organism>
<name>A0A806JZ76_9BACT</name>
<dbReference type="AlphaFoldDB" id="A0A806JZ76"/>
<sequence length="45" mass="4824">MKLDMTAEKRLGEIVAPRVGAWIETGESYTATGSGSCRAPRGRVD</sequence>
<dbReference type="EMBL" id="JQ844194">
    <property type="protein sequence ID" value="AGS52456.1"/>
    <property type="molecule type" value="Genomic_DNA"/>
</dbReference>
<protein>
    <submittedName>
        <fullName evidence="1">Uncharacterized protein</fullName>
    </submittedName>
</protein>